<dbReference type="Pfam" id="PF00628">
    <property type="entry name" value="PHD"/>
    <property type="match status" value="2"/>
</dbReference>
<evidence type="ECO:0000259" key="8">
    <source>
        <dbReference type="PROSITE" id="PS50808"/>
    </source>
</evidence>
<dbReference type="InterPro" id="IPR019787">
    <property type="entry name" value="Znf_PHD-finger"/>
</dbReference>
<keyword evidence="2 4" id="KW-0863">Zinc-finger</keyword>
<keyword evidence="10" id="KW-1185">Reference proteome</keyword>
<evidence type="ECO:0000256" key="5">
    <source>
        <dbReference type="SAM" id="MobiDB-lite"/>
    </source>
</evidence>
<comment type="caution">
    <text evidence="9">The sequence shown here is derived from an EMBL/GenBank/DDBJ whole genome shotgun (WGS) entry which is preliminary data.</text>
</comment>
<dbReference type="EMBL" id="JACMSC010000010">
    <property type="protein sequence ID" value="KAG6503375.1"/>
    <property type="molecule type" value="Genomic_DNA"/>
</dbReference>
<evidence type="ECO:0000313" key="10">
    <source>
        <dbReference type="Proteomes" id="UP000734854"/>
    </source>
</evidence>
<dbReference type="InterPro" id="IPR001841">
    <property type="entry name" value="Znf_RING"/>
</dbReference>
<evidence type="ECO:0000256" key="4">
    <source>
        <dbReference type="PROSITE-ProRule" id="PRU00175"/>
    </source>
</evidence>
<feature type="region of interest" description="Disordered" evidence="5">
    <location>
        <begin position="552"/>
        <end position="575"/>
    </location>
</feature>
<dbReference type="PANTHER" id="PTHR47162:SF9">
    <property type="entry name" value="PHD FINGER PROTEIN EHD3-LIKE"/>
    <property type="match status" value="1"/>
</dbReference>
<keyword evidence="3" id="KW-0862">Zinc</keyword>
<dbReference type="InterPro" id="IPR001965">
    <property type="entry name" value="Znf_PHD"/>
</dbReference>
<dbReference type="SMART" id="SM00249">
    <property type="entry name" value="PHD"/>
    <property type="match status" value="3"/>
</dbReference>
<feature type="domain" description="RING-type" evidence="7">
    <location>
        <begin position="586"/>
        <end position="638"/>
    </location>
</feature>
<feature type="domain" description="PHD-type" evidence="6">
    <location>
        <begin position="462"/>
        <end position="512"/>
    </location>
</feature>
<evidence type="ECO:0000259" key="7">
    <source>
        <dbReference type="PROSITE" id="PS50089"/>
    </source>
</evidence>
<accession>A0A8J5GC76</accession>
<protein>
    <submittedName>
        <fullName evidence="9">Uncharacterized protein</fullName>
    </submittedName>
</protein>
<evidence type="ECO:0000256" key="3">
    <source>
        <dbReference type="ARBA" id="ARBA00022833"/>
    </source>
</evidence>
<feature type="compositionally biased region" description="Polar residues" evidence="5">
    <location>
        <begin position="552"/>
        <end position="570"/>
    </location>
</feature>
<dbReference type="PROSITE" id="PS50808">
    <property type="entry name" value="ZF_BED"/>
    <property type="match status" value="1"/>
</dbReference>
<dbReference type="PROSITE" id="PS50089">
    <property type="entry name" value="ZF_RING_2"/>
    <property type="match status" value="1"/>
</dbReference>
<feature type="domain" description="BED-type" evidence="8">
    <location>
        <begin position="53"/>
        <end position="109"/>
    </location>
</feature>
<dbReference type="Proteomes" id="UP000734854">
    <property type="component" value="Unassembled WGS sequence"/>
</dbReference>
<dbReference type="GO" id="GO:0008270">
    <property type="term" value="F:zinc ion binding"/>
    <property type="evidence" value="ECO:0007669"/>
    <property type="project" value="UniProtKB-KW"/>
</dbReference>
<proteinExistence type="predicted"/>
<name>A0A8J5GC76_ZINOF</name>
<organism evidence="9 10">
    <name type="scientific">Zingiber officinale</name>
    <name type="common">Ginger</name>
    <name type="synonym">Amomum zingiber</name>
    <dbReference type="NCBI Taxonomy" id="94328"/>
    <lineage>
        <taxon>Eukaryota</taxon>
        <taxon>Viridiplantae</taxon>
        <taxon>Streptophyta</taxon>
        <taxon>Embryophyta</taxon>
        <taxon>Tracheophyta</taxon>
        <taxon>Spermatophyta</taxon>
        <taxon>Magnoliopsida</taxon>
        <taxon>Liliopsida</taxon>
        <taxon>Zingiberales</taxon>
        <taxon>Zingiberaceae</taxon>
        <taxon>Zingiber</taxon>
    </lineage>
</organism>
<evidence type="ECO:0000313" key="9">
    <source>
        <dbReference type="EMBL" id="KAG6503375.1"/>
    </source>
</evidence>
<feature type="domain" description="PHD-type" evidence="6">
    <location>
        <begin position="629"/>
        <end position="687"/>
    </location>
</feature>
<sequence length="737" mass="83398">MEMEPGKCNGSVKLEESPSDVLITYKRKRRRRRRMRGGSSADASKVLEMPSGRTRDIGWDHGEIVDGNRFHWMCNWCGLIRYGGGVSRLKNHLAGTSHVRKCPNVPADISKSIMNHLIEKSKRRKKRSTPNCRFVGSELSDSHNVDAVCVDSTKRFMDMREESVGMFNKEANDQCKITDIGTKSSKSANQHSGVASQLPETEMTKMQIIDPAETVTYTDSQSDRHGRICRRWKSAIECQLELSYLTTGQGVWNVLHDALSLGHSQLPQKLMTNDVIMDSKQLKDIQLGNSKVKLQCHKIDSLKSAEEQIVMESTANHHKEVTNTRKCEKAFLEILISAKFALLCDFLLGIFDGNMTKTFLDFSLIDSKFKSGDYEQVPELFNQDVEQMWNKLQKFGEEMTTLASNLSCHREFFSFMVLLQETCQLSVLGKNSVVTHAVKQLTAGPDCSTKPDHMESSNRNCTSTCKKCEAEANGDNSLPCDGCNAMYHFSCIDYSIKDIPTRSWFCAACRLHHKNSADPVYTGNKKRSFHRNCVVCDRLEFPEIAEDLDENGSPTKTVTYSGDTSVSSMESADPDEPSKHIVVRLCKICGACEDEDRRFLVCGHIHCPYKFFHIRCLRTSQIASAQQENRSCWYCPSCLCRACLCDRDDDRIVLCDGCDEAYHTYCMKPPRAIIPTGKWYCVPCNVARARDGMRRYEEWILQQHNGGEQSIEAIRSMDLLLSAAEKLSSEEKLSSQR</sequence>
<evidence type="ECO:0000256" key="2">
    <source>
        <dbReference type="ARBA" id="ARBA00022771"/>
    </source>
</evidence>
<gene>
    <name evidence="9" type="ORF">ZIOFF_035687</name>
</gene>
<dbReference type="AlphaFoldDB" id="A0A8J5GC76"/>
<reference evidence="9 10" key="1">
    <citation type="submission" date="2020-08" db="EMBL/GenBank/DDBJ databases">
        <title>Plant Genome Project.</title>
        <authorList>
            <person name="Zhang R.-G."/>
        </authorList>
    </citation>
    <scope>NUCLEOTIDE SEQUENCE [LARGE SCALE GENOMIC DNA]</scope>
    <source>
        <tissue evidence="9">Rhizome</tissue>
    </source>
</reference>
<dbReference type="OrthoDB" id="1903104at2759"/>
<dbReference type="PANTHER" id="PTHR47162">
    <property type="entry name" value="OS02G0192300 PROTEIN"/>
    <property type="match status" value="1"/>
</dbReference>
<dbReference type="InterPro" id="IPR003656">
    <property type="entry name" value="Znf_BED"/>
</dbReference>
<dbReference type="PROSITE" id="PS50016">
    <property type="entry name" value="ZF_PHD_2"/>
    <property type="match status" value="2"/>
</dbReference>
<evidence type="ECO:0000259" key="6">
    <source>
        <dbReference type="PROSITE" id="PS50016"/>
    </source>
</evidence>
<dbReference type="GO" id="GO:0003677">
    <property type="term" value="F:DNA binding"/>
    <property type="evidence" value="ECO:0007669"/>
    <property type="project" value="InterPro"/>
</dbReference>
<evidence type="ECO:0000256" key="1">
    <source>
        <dbReference type="ARBA" id="ARBA00022723"/>
    </source>
</evidence>
<keyword evidence="1" id="KW-0479">Metal-binding</keyword>